<organism evidence="1">
    <name type="scientific">hydrothermal vent metagenome</name>
    <dbReference type="NCBI Taxonomy" id="652676"/>
    <lineage>
        <taxon>unclassified sequences</taxon>
        <taxon>metagenomes</taxon>
        <taxon>ecological metagenomes</taxon>
    </lineage>
</organism>
<accession>A0A3B0XEM6</accession>
<protein>
    <submittedName>
        <fullName evidence="1">Uncharacterized protein</fullName>
    </submittedName>
</protein>
<proteinExistence type="predicted"/>
<sequence>MRSIMPRYSELFSIHYRHEYFSKTGVLNMECLPSRSTSRLLRNMNVIMKPSVAGCRFLFDTGLYENREALFTLFSDEVLLFSFYPQDSQNFYNYSSGFSAECEGAMLFLAGRSAVVDGENVDLGSGDFTCFDSAEFTDDETLELKAHRSPLIPSVYKVTTDQLLELPDAGQHYLNFRSLNTYYKYYVFNYREIENLKIQDVDKKIEFSGMQEQSENAKTARVFISTRPIMSLYQSKRHFQLMEESSGAPRVIMDYMPMPRPGCYYTDQVNGERVVVSEIFIN</sequence>
<gene>
    <name evidence="1" type="ORF">MNBD_GAMMA11-88</name>
</gene>
<dbReference type="EMBL" id="UOFG01000106">
    <property type="protein sequence ID" value="VAW60039.1"/>
    <property type="molecule type" value="Genomic_DNA"/>
</dbReference>
<name>A0A3B0XEM6_9ZZZZ</name>
<reference evidence="1" key="1">
    <citation type="submission" date="2018-06" db="EMBL/GenBank/DDBJ databases">
        <authorList>
            <person name="Zhirakovskaya E."/>
        </authorList>
    </citation>
    <scope>NUCLEOTIDE SEQUENCE</scope>
</reference>
<dbReference type="AlphaFoldDB" id="A0A3B0XEM6"/>
<evidence type="ECO:0000313" key="1">
    <source>
        <dbReference type="EMBL" id="VAW60039.1"/>
    </source>
</evidence>